<feature type="domain" description="Nudix hydrolase" evidence="2">
    <location>
        <begin position="67"/>
        <end position="202"/>
    </location>
</feature>
<evidence type="ECO:0000256" key="1">
    <source>
        <dbReference type="SAM" id="MobiDB-lite"/>
    </source>
</evidence>
<dbReference type="Pfam" id="PF00293">
    <property type="entry name" value="NUDIX"/>
    <property type="match status" value="1"/>
</dbReference>
<dbReference type="SUPFAM" id="SSF55811">
    <property type="entry name" value="Nudix"/>
    <property type="match status" value="1"/>
</dbReference>
<evidence type="ECO:0000259" key="2">
    <source>
        <dbReference type="PROSITE" id="PS51462"/>
    </source>
</evidence>
<accession>A0A2K9V7H9</accession>
<dbReference type="Gene3D" id="3.90.79.10">
    <property type="entry name" value="Nucleoside Triphosphate Pyrophosphohydrolase"/>
    <property type="match status" value="1"/>
</dbReference>
<reference evidence="3" key="1">
    <citation type="submission" date="2018-01" db="EMBL/GenBank/DDBJ databases">
        <title>Draft genome sequence of Bandra megavirus.</title>
        <authorList>
            <person name="Chatterjee A."/>
            <person name="Yadav R."/>
            <person name="Kondabagil K."/>
        </authorList>
    </citation>
    <scope>NUCLEOTIDE SEQUENCE</scope>
    <source>
        <strain evidence="3">KK-1</strain>
    </source>
</reference>
<dbReference type="GO" id="GO:0034353">
    <property type="term" value="F:mRNA 5'-diphosphatase activity"/>
    <property type="evidence" value="ECO:0007669"/>
    <property type="project" value="TreeGrafter"/>
</dbReference>
<protein>
    <recommendedName>
        <fullName evidence="2">Nudix hydrolase domain-containing protein</fullName>
    </recommendedName>
</protein>
<organism evidence="3">
    <name type="scientific">Bandra megavirus</name>
    <dbReference type="NCBI Taxonomy" id="2071566"/>
    <lineage>
        <taxon>Viruses</taxon>
        <taxon>Varidnaviria</taxon>
        <taxon>Bamfordvirae</taxon>
        <taxon>Nucleocytoviricota</taxon>
        <taxon>Megaviricetes</taxon>
        <taxon>Imitervirales</taxon>
        <taxon>Mimiviridae</taxon>
        <taxon>Megamimivirinae</taxon>
        <taxon>Megavirus</taxon>
    </lineage>
</organism>
<evidence type="ECO:0000313" key="3">
    <source>
        <dbReference type="EMBL" id="AUV58146.1"/>
    </source>
</evidence>
<dbReference type="GO" id="GO:0006402">
    <property type="term" value="P:mRNA catabolic process"/>
    <property type="evidence" value="ECO:0007669"/>
    <property type="project" value="TreeGrafter"/>
</dbReference>
<dbReference type="PROSITE" id="PS51462">
    <property type="entry name" value="NUDIX"/>
    <property type="match status" value="1"/>
</dbReference>
<name>A0A2K9V7H9_9VIRU</name>
<dbReference type="PANTHER" id="PTHR23114:SF17">
    <property type="entry name" value="M7GPPPN-MRNA HYDROLASE"/>
    <property type="match status" value="1"/>
</dbReference>
<dbReference type="PANTHER" id="PTHR23114">
    <property type="entry name" value="M7GPPPN-MRNA HYDROLASE"/>
    <property type="match status" value="1"/>
</dbReference>
<dbReference type="InterPro" id="IPR000086">
    <property type="entry name" value="NUDIX_hydrolase_dom"/>
</dbReference>
<dbReference type="InterPro" id="IPR015797">
    <property type="entry name" value="NUDIX_hydrolase-like_dom_sf"/>
</dbReference>
<feature type="region of interest" description="Disordered" evidence="1">
    <location>
        <begin position="16"/>
        <end position="44"/>
    </location>
</feature>
<proteinExistence type="predicted"/>
<sequence length="214" mass="24913">MSDSIPKTYSEIASLHDSLPIPTRTNSQVLPRRQSPPTPVFTRSHSCDNTEINNRFRNINTITKNHSIPRRCGIALIDCNDNVLIVRQNNDCKKWGFPKGHMEEIDRGSLVQCAVREFYEEVGLYTHELNCCILQQCQQQYPCGSMDNEMTIYVLRTTKCHKEIQVKLSNELSEFEWIKYDTLMASKYSRNYEFNMSIYIVLSQFVRITNTSIK</sequence>
<dbReference type="EMBL" id="MG779310">
    <property type="protein sequence ID" value="AUV58146.1"/>
    <property type="molecule type" value="Genomic_DNA"/>
</dbReference>